<reference evidence="8 9" key="1">
    <citation type="submission" date="2015-03" db="EMBL/GenBank/DDBJ databases">
        <authorList>
            <consortium name="Pathogen Informatics"/>
        </authorList>
    </citation>
    <scope>NUCLEOTIDE SEQUENCE [LARGE SCALE GENOMIC DNA]</scope>
    <source>
        <strain evidence="4 12">Bir 172</strain>
        <strain evidence="3 13">Bir 185</strain>
        <strain evidence="5 9">D00501624</strain>
        <strain evidence="2 11">G09901357</strain>
        <strain evidence="6 10">M09401471</strain>
        <strain evidence="8">N09902308</strain>
    </source>
</reference>
<dbReference type="EMBL" id="CFOE01000817">
    <property type="protein sequence ID" value="CFE46103.1"/>
    <property type="molecule type" value="Genomic_DNA"/>
</dbReference>
<dbReference type="Proteomes" id="UP000039217">
    <property type="component" value="Unassembled WGS sequence"/>
</dbReference>
<proteinExistence type="predicted"/>
<dbReference type="Proteomes" id="UP000048289">
    <property type="component" value="Unassembled WGS sequence"/>
</dbReference>
<dbReference type="Proteomes" id="UP000050164">
    <property type="component" value="Unassembled WGS sequence"/>
</dbReference>
<sequence length="136" mass="14507">MLRLAAQRAISLPELTWLSMIGAERSMMSSMSSRLPLTSWAIAWVASMRRFSEDPSPPTASDASCSTDATRSLGSTANPRLAASSAGPIWLGTVVVVIVCPCRRYGPLVRVDTRSTNCSPTADTECTLAEASVGIW</sequence>
<dbReference type="Proteomes" id="UP000039021">
    <property type="component" value="Unassembled WGS sequence"/>
</dbReference>
<dbReference type="EMBL" id="CQQC01000338">
    <property type="protein sequence ID" value="CNU85722.1"/>
    <property type="molecule type" value="Genomic_DNA"/>
</dbReference>
<accession>A0A655ALS1</accession>
<feature type="region of interest" description="Disordered" evidence="1">
    <location>
        <begin position="52"/>
        <end position="82"/>
    </location>
</feature>
<dbReference type="Proteomes" id="UP000048948">
    <property type="component" value="Unassembled WGS sequence"/>
</dbReference>
<name>A0A655ALS1_MYCTX</name>
<evidence type="ECO:0000313" key="2">
    <source>
        <dbReference type="EMBL" id="CFE46103.1"/>
    </source>
</evidence>
<reference evidence="7" key="2">
    <citation type="submission" date="2015-03" db="EMBL/GenBank/DDBJ databases">
        <authorList>
            <consortium name="Pathogen Informatics"/>
            <person name="Murphy D."/>
        </authorList>
    </citation>
    <scope>NUCLEOTIDE SEQUENCE</scope>
    <source>
        <strain evidence="7">N09902308</strain>
    </source>
</reference>
<dbReference type="EMBL" id="CSBK01000527">
    <property type="protein sequence ID" value="COX51016.1"/>
    <property type="molecule type" value="Genomic_DNA"/>
</dbReference>
<feature type="compositionally biased region" description="Polar residues" evidence="1">
    <location>
        <begin position="59"/>
        <end position="78"/>
    </location>
</feature>
<dbReference type="EMBL" id="CSAJ01000292">
    <property type="protein sequence ID" value="COW31708.1"/>
    <property type="molecule type" value="Genomic_DNA"/>
</dbReference>
<evidence type="ECO:0000313" key="10">
    <source>
        <dbReference type="Proteomes" id="UP000044938"/>
    </source>
</evidence>
<evidence type="ECO:0000313" key="11">
    <source>
        <dbReference type="Proteomes" id="UP000048289"/>
    </source>
</evidence>
<evidence type="ECO:0000313" key="4">
    <source>
        <dbReference type="EMBL" id="CKT16845.1"/>
    </source>
</evidence>
<evidence type="ECO:0000313" key="12">
    <source>
        <dbReference type="Proteomes" id="UP000048948"/>
    </source>
</evidence>
<dbReference type="Proteomes" id="UP000044938">
    <property type="component" value="Unassembled WGS sequence"/>
</dbReference>
<organism evidence="3 13">
    <name type="scientific">Mycobacterium tuberculosis</name>
    <dbReference type="NCBI Taxonomy" id="1773"/>
    <lineage>
        <taxon>Bacteria</taxon>
        <taxon>Bacillati</taxon>
        <taxon>Actinomycetota</taxon>
        <taxon>Actinomycetes</taxon>
        <taxon>Mycobacteriales</taxon>
        <taxon>Mycobacteriaceae</taxon>
        <taxon>Mycobacterium</taxon>
        <taxon>Mycobacterium tuberculosis complex</taxon>
    </lineage>
</organism>
<evidence type="ECO:0000256" key="1">
    <source>
        <dbReference type="SAM" id="MobiDB-lite"/>
    </source>
</evidence>
<evidence type="ECO:0000313" key="3">
    <source>
        <dbReference type="EMBL" id="CKT11390.1"/>
    </source>
</evidence>
<evidence type="ECO:0000313" key="6">
    <source>
        <dbReference type="EMBL" id="COW31708.1"/>
    </source>
</evidence>
<gene>
    <name evidence="5" type="ORF">ERS007661_01274</name>
    <name evidence="2" type="ORF">ERS007681_03979</name>
    <name evidence="6" type="ORF">ERS007720_02330</name>
    <name evidence="7" type="ORF">ERS007739_01395</name>
    <name evidence="4" type="ORF">ERS027646_03092</name>
    <name evidence="3" type="ORF">ERS027659_03971</name>
</gene>
<dbReference type="EMBL" id="CNFT01001286">
    <property type="protein sequence ID" value="CKT11390.1"/>
    <property type="molecule type" value="Genomic_DNA"/>
</dbReference>
<evidence type="ECO:0000313" key="9">
    <source>
        <dbReference type="Proteomes" id="UP000039217"/>
    </source>
</evidence>
<evidence type="ECO:0000313" key="8">
    <source>
        <dbReference type="Proteomes" id="UP000039021"/>
    </source>
</evidence>
<dbReference type="AlphaFoldDB" id="A0A655ALS1"/>
<evidence type="ECO:0000313" key="7">
    <source>
        <dbReference type="EMBL" id="COX51016.1"/>
    </source>
</evidence>
<evidence type="ECO:0000313" key="5">
    <source>
        <dbReference type="EMBL" id="CNU85722.1"/>
    </source>
</evidence>
<protein>
    <submittedName>
        <fullName evidence="3">Uncharacterized protein</fullName>
    </submittedName>
</protein>
<evidence type="ECO:0000313" key="13">
    <source>
        <dbReference type="Proteomes" id="UP000050164"/>
    </source>
</evidence>
<dbReference type="EMBL" id="CNGE01000666">
    <property type="protein sequence ID" value="CKT16845.1"/>
    <property type="molecule type" value="Genomic_DNA"/>
</dbReference>